<evidence type="ECO:0000313" key="2">
    <source>
        <dbReference type="Proteomes" id="UP001148737"/>
    </source>
</evidence>
<accession>A0ACC1R8T2</accession>
<dbReference type="EMBL" id="JANAKD010000010">
    <property type="protein sequence ID" value="KAJ3499446.1"/>
    <property type="molecule type" value="Genomic_DNA"/>
</dbReference>
<evidence type="ECO:0000313" key="1">
    <source>
        <dbReference type="EMBL" id="KAJ3499446.1"/>
    </source>
</evidence>
<protein>
    <submittedName>
        <fullName evidence="1">Uncharacterized protein</fullName>
    </submittedName>
</protein>
<comment type="caution">
    <text evidence="1">The sequence shown here is derived from an EMBL/GenBank/DDBJ whole genome shotgun (WGS) entry which is preliminary data.</text>
</comment>
<organism evidence="1 2">
    <name type="scientific">Lecanicillium saksenae</name>
    <dbReference type="NCBI Taxonomy" id="468837"/>
    <lineage>
        <taxon>Eukaryota</taxon>
        <taxon>Fungi</taxon>
        <taxon>Dikarya</taxon>
        <taxon>Ascomycota</taxon>
        <taxon>Pezizomycotina</taxon>
        <taxon>Sordariomycetes</taxon>
        <taxon>Hypocreomycetidae</taxon>
        <taxon>Hypocreales</taxon>
        <taxon>Cordycipitaceae</taxon>
        <taxon>Lecanicillium</taxon>
    </lineage>
</organism>
<keyword evidence="2" id="KW-1185">Reference proteome</keyword>
<dbReference type="Proteomes" id="UP001148737">
    <property type="component" value="Unassembled WGS sequence"/>
</dbReference>
<sequence>MNAEMMNTSQHIMSPRDQSHPVTFLILYGVLAAVTVIACTKSAIVIWASPLRKIPGPCRDMPHRKLKRFLGPAFTVTSVDQLDSYFMGRVGVLLENYYQALDRSIEAPVISTDFMRDLHCLALDIMGESAFGNGFGQIEGIFNPDSIKTQRDKDWRGIPDAIFEGQAKRYKSFLLIIKAIATLIDERRQMENQKNGPAKQDVLQHMLDEGNRPDTGVRMNNREIIDQMSELLLAGSETTSGTIACLFIELARNVDVKSKLLASLPILGENDTVLDSKTIREDPTYRYLEACIKETLRKHPIASEMGRRTLKQPFYIDDYFIPPFTVVSASYRDLHLNEKYWPEPERFWPERWLNGEERGGSTPARP</sequence>
<name>A0ACC1R8T2_9HYPO</name>
<proteinExistence type="predicted"/>
<reference evidence="1" key="1">
    <citation type="submission" date="2022-07" db="EMBL/GenBank/DDBJ databases">
        <title>Genome Sequence of Lecanicillium saksenae.</title>
        <authorList>
            <person name="Buettner E."/>
        </authorList>
    </citation>
    <scope>NUCLEOTIDE SEQUENCE</scope>
    <source>
        <strain evidence="1">VT-O1</strain>
    </source>
</reference>
<gene>
    <name evidence="1" type="ORF">NLG97_g339</name>
</gene>